<feature type="region of interest" description="Disordered" evidence="5">
    <location>
        <begin position="74"/>
        <end position="94"/>
    </location>
</feature>
<dbReference type="AlphaFoldDB" id="A0A0C3BD35"/>
<keyword evidence="2 6" id="KW-0812">Transmembrane</keyword>
<evidence type="ECO:0000256" key="6">
    <source>
        <dbReference type="SAM" id="Phobius"/>
    </source>
</evidence>
<evidence type="ECO:0000313" key="8">
    <source>
        <dbReference type="Proteomes" id="UP000054097"/>
    </source>
</evidence>
<accession>A0A0C3BD35</accession>
<dbReference type="HOGENOM" id="CLU_287601_0_0_1"/>
<dbReference type="EMBL" id="KN824289">
    <property type="protein sequence ID" value="KIM29361.1"/>
    <property type="molecule type" value="Genomic_DNA"/>
</dbReference>
<dbReference type="InterPro" id="IPR051694">
    <property type="entry name" value="Immunoregulatory_rcpt-like"/>
</dbReference>
<keyword evidence="8" id="KW-1185">Reference proteome</keyword>
<dbReference type="Gene3D" id="2.60.120.260">
    <property type="entry name" value="Galactose-binding domain-like"/>
    <property type="match status" value="2"/>
</dbReference>
<reference evidence="7 8" key="1">
    <citation type="submission" date="2014-04" db="EMBL/GenBank/DDBJ databases">
        <authorList>
            <consortium name="DOE Joint Genome Institute"/>
            <person name="Kuo A."/>
            <person name="Zuccaro A."/>
            <person name="Kohler A."/>
            <person name="Nagy L.G."/>
            <person name="Floudas D."/>
            <person name="Copeland A."/>
            <person name="Barry K.W."/>
            <person name="Cichocki N."/>
            <person name="Veneault-Fourrey C."/>
            <person name="LaButti K."/>
            <person name="Lindquist E.A."/>
            <person name="Lipzen A."/>
            <person name="Lundell T."/>
            <person name="Morin E."/>
            <person name="Murat C."/>
            <person name="Sun H."/>
            <person name="Tunlid A."/>
            <person name="Henrissat B."/>
            <person name="Grigoriev I.V."/>
            <person name="Hibbett D.S."/>
            <person name="Martin F."/>
            <person name="Nordberg H.P."/>
            <person name="Cantor M.N."/>
            <person name="Hua S.X."/>
        </authorList>
    </citation>
    <scope>NUCLEOTIDE SEQUENCE [LARGE SCALE GENOMIC DNA]</scope>
    <source>
        <strain evidence="7 8">MAFF 305830</strain>
    </source>
</reference>
<dbReference type="PANTHER" id="PTHR15549">
    <property type="entry name" value="PAIRED IMMUNOGLOBULIN-LIKE TYPE 2 RECEPTOR"/>
    <property type="match status" value="1"/>
</dbReference>
<feature type="region of interest" description="Disordered" evidence="5">
    <location>
        <begin position="1004"/>
        <end position="1026"/>
    </location>
</feature>
<dbReference type="GO" id="GO:0016020">
    <property type="term" value="C:membrane"/>
    <property type="evidence" value="ECO:0007669"/>
    <property type="project" value="UniProtKB-SubCell"/>
</dbReference>
<proteinExistence type="predicted"/>
<evidence type="ECO:0000256" key="3">
    <source>
        <dbReference type="ARBA" id="ARBA00022989"/>
    </source>
</evidence>
<feature type="transmembrane region" description="Helical" evidence="6">
    <location>
        <begin position="101"/>
        <end position="122"/>
    </location>
</feature>
<comment type="subcellular location">
    <subcellularLocation>
        <location evidence="1">Membrane</location>
        <topology evidence="1">Single-pass membrane protein</topology>
    </subcellularLocation>
</comment>
<feature type="region of interest" description="Disordered" evidence="5">
    <location>
        <begin position="460"/>
        <end position="484"/>
    </location>
</feature>
<dbReference type="STRING" id="933852.A0A0C3BD35"/>
<evidence type="ECO:0000256" key="4">
    <source>
        <dbReference type="ARBA" id="ARBA00023136"/>
    </source>
</evidence>
<dbReference type="GO" id="GO:0071944">
    <property type="term" value="C:cell periphery"/>
    <property type="evidence" value="ECO:0007669"/>
    <property type="project" value="UniProtKB-ARBA"/>
</dbReference>
<dbReference type="OrthoDB" id="3200442at2759"/>
<evidence type="ECO:0000256" key="2">
    <source>
        <dbReference type="ARBA" id="ARBA00022692"/>
    </source>
</evidence>
<evidence type="ECO:0000256" key="5">
    <source>
        <dbReference type="SAM" id="MobiDB-lite"/>
    </source>
</evidence>
<keyword evidence="4 6" id="KW-0472">Membrane</keyword>
<dbReference type="Proteomes" id="UP000054097">
    <property type="component" value="Unassembled WGS sequence"/>
</dbReference>
<keyword evidence="3 6" id="KW-1133">Transmembrane helix</keyword>
<feature type="transmembrane region" description="Helical" evidence="6">
    <location>
        <begin position="1028"/>
        <end position="1053"/>
    </location>
</feature>
<dbReference type="CDD" id="cd12087">
    <property type="entry name" value="TM_EGFR-like"/>
    <property type="match status" value="1"/>
</dbReference>
<protein>
    <submittedName>
        <fullName evidence="7">Uncharacterized protein</fullName>
    </submittedName>
</protein>
<evidence type="ECO:0000313" key="7">
    <source>
        <dbReference type="EMBL" id="KIM29361.1"/>
    </source>
</evidence>
<feature type="region of interest" description="Disordered" evidence="5">
    <location>
        <begin position="196"/>
        <end position="233"/>
    </location>
</feature>
<sequence length="1071" mass="113199">MFTIDNLLYGVINGMEHGYILTLEKAPNDPGWVSSVPERLSYLALLPARIGGASSSPSNSTSVSQLPTLSTSVTQSQFPSSSTSTSQSQFPPSSTAPSTGVVAGIVFSVILIVATLVAFIWYRRRRTQAALQFPGPSPFIEAGTKPGAKAPEQITRTTYPPIKIPFSLVPVQEQAVALVPLSSPHERCAAAVVVTTASEKPQSGGRNNSYTDSSLGLSASSIPPPSTLLSSSSASSGANMSLILQENSMLRDQVRRFAALQLTGGGAGVGGSLYNESRPEYHEPPPEYDPSAAWQLVTDLGTYGPYSGTVHDSTLANAKASIEFMGSSISVSCLLWPTGANFTATLDGILAGTYNTASTNLAEAVPKVVFTIDNLAFVSHTYTLVLAKAPNSPGWENTVSNNAPSHLYIDSITIGGTPDPLSDTSSLSQLPPSSSSTTQSQSLSSTTSILLSQLPSLSISTSESRSQPSTTLTPQSQSSSSSRGPGAGIIAGIVVGTLAIVAFIITFVWYRRRLTQIARRLTGPGPFIATGLKLSDKIPDKVTSLSAGEPDHSHTRPREKVGMMFPHRNEDPGCNSRSGWRASLFELPGLRVVWAQSGLPPGARGVNWEEDSTIPGIGPYRDGHDPPLALDTGSRTHLIDTQRPETITFLVFGSGSQCVELKDPTSMIPSTPVQEQAVAMVPSSLSPERGTGAMAAMTNQKFQSGERNNDSTGPLLNLTASSISPPPIAPFSRPLYEVDTSVILQENAMLRDQVRHLAALRRNGGVGVGGRLYGDESRSDYNEPPPEPARTSRGTRPTVMLLFLQSVTPLPTSSILYGYFMSAIDDSSSEIVYNLGDAWEPVTNAGSYGAWGGMAHRATQANAKASLTFMGRSISATCLLWPTGSNVTATLDGNLIGAYNTAAADITAAGPRILFTKDNLDETTQHTLVLEKMANDPGWVSSQSGDESSYLYIDSITFDPPSNTPSLTSSSQLSSSSTSASLSQSSSSTTSAFLSQLPPLSIPSPQSESLPSTTSTSQSQSPSSSKSLSIGVIIGIVAGVITAIALIVAFIWYRRRLTRRQGTENRYHSAR</sequence>
<evidence type="ECO:0000256" key="1">
    <source>
        <dbReference type="ARBA" id="ARBA00004167"/>
    </source>
</evidence>
<feature type="region of interest" description="Disordered" evidence="5">
    <location>
        <begin position="768"/>
        <end position="794"/>
    </location>
</feature>
<organism evidence="7 8">
    <name type="scientific">Serendipita vermifera MAFF 305830</name>
    <dbReference type="NCBI Taxonomy" id="933852"/>
    <lineage>
        <taxon>Eukaryota</taxon>
        <taxon>Fungi</taxon>
        <taxon>Dikarya</taxon>
        <taxon>Basidiomycota</taxon>
        <taxon>Agaricomycotina</taxon>
        <taxon>Agaricomycetes</taxon>
        <taxon>Sebacinales</taxon>
        <taxon>Serendipitaceae</taxon>
        <taxon>Serendipita</taxon>
    </lineage>
</organism>
<reference evidence="8" key="2">
    <citation type="submission" date="2015-01" db="EMBL/GenBank/DDBJ databases">
        <title>Evolutionary Origins and Diversification of the Mycorrhizal Mutualists.</title>
        <authorList>
            <consortium name="DOE Joint Genome Institute"/>
            <consortium name="Mycorrhizal Genomics Consortium"/>
            <person name="Kohler A."/>
            <person name="Kuo A."/>
            <person name="Nagy L.G."/>
            <person name="Floudas D."/>
            <person name="Copeland A."/>
            <person name="Barry K.W."/>
            <person name="Cichocki N."/>
            <person name="Veneault-Fourrey C."/>
            <person name="LaButti K."/>
            <person name="Lindquist E.A."/>
            <person name="Lipzen A."/>
            <person name="Lundell T."/>
            <person name="Morin E."/>
            <person name="Murat C."/>
            <person name="Riley R."/>
            <person name="Ohm R."/>
            <person name="Sun H."/>
            <person name="Tunlid A."/>
            <person name="Henrissat B."/>
            <person name="Grigoriev I.V."/>
            <person name="Hibbett D.S."/>
            <person name="Martin F."/>
        </authorList>
    </citation>
    <scope>NUCLEOTIDE SEQUENCE [LARGE SCALE GENOMIC DNA]</scope>
    <source>
        <strain evidence="8">MAFF 305830</strain>
    </source>
</reference>
<feature type="transmembrane region" description="Helical" evidence="6">
    <location>
        <begin position="487"/>
        <end position="510"/>
    </location>
</feature>
<name>A0A0C3BD35_SERVB</name>
<feature type="region of interest" description="Disordered" evidence="5">
    <location>
        <begin position="420"/>
        <end position="442"/>
    </location>
</feature>
<gene>
    <name evidence="7" type="ORF">M408DRAFT_23125</name>
</gene>
<dbReference type="CDD" id="cd12841">
    <property type="entry name" value="TM_EphA1"/>
    <property type="match status" value="1"/>
</dbReference>
<feature type="compositionally biased region" description="Low complexity" evidence="5">
    <location>
        <begin position="217"/>
        <end position="233"/>
    </location>
</feature>
<feature type="compositionally biased region" description="Polar residues" evidence="5">
    <location>
        <begin position="196"/>
        <end position="216"/>
    </location>
</feature>